<name>A0A2G5HM96_CERBT</name>
<dbReference type="Proteomes" id="UP001302367">
    <property type="component" value="Chromosome 4"/>
</dbReference>
<dbReference type="InterPro" id="IPR029498">
    <property type="entry name" value="HeLo_dom"/>
</dbReference>
<reference evidence="3 5" key="2">
    <citation type="submission" date="2023-09" db="EMBL/GenBank/DDBJ databases">
        <title>Complete-Gapless Cercospora beticola genome.</title>
        <authorList>
            <person name="Wyatt N.A."/>
            <person name="Spanner R.E."/>
            <person name="Bolton M.D."/>
        </authorList>
    </citation>
    <scope>NUCLEOTIDE SEQUENCE [LARGE SCALE GENOMIC DNA]</scope>
    <source>
        <strain evidence="3">Cb09-40</strain>
    </source>
</reference>
<reference evidence="2 4" key="1">
    <citation type="submission" date="2015-10" db="EMBL/GenBank/DDBJ databases">
        <title>The cercosporin biosynthetic gene cluster was horizontally transferred to several fungal lineages and shown to be expanded in Cercospora beticola based on microsynteny with recipient genomes.</title>
        <authorList>
            <person name="De Jonge R."/>
            <person name="Ebert M.K."/>
            <person name="Suttle J.C."/>
            <person name="Jurick Ii W.M."/>
            <person name="Secor G.A."/>
            <person name="Thomma B.P."/>
            <person name="Van De Peer Y."/>
            <person name="Bolton M.D."/>
        </authorList>
    </citation>
    <scope>NUCLEOTIDE SEQUENCE [LARGE SCALE GENOMIC DNA]</scope>
    <source>
        <strain evidence="2 4">09-40</strain>
    </source>
</reference>
<dbReference type="Pfam" id="PF14479">
    <property type="entry name" value="HeLo"/>
    <property type="match status" value="1"/>
</dbReference>
<evidence type="ECO:0000313" key="2">
    <source>
        <dbReference type="EMBL" id="PIA93667.1"/>
    </source>
</evidence>
<dbReference type="OrthoDB" id="20872at2759"/>
<evidence type="ECO:0000313" key="4">
    <source>
        <dbReference type="Proteomes" id="UP000230605"/>
    </source>
</evidence>
<sequence length="331" mass="36120">MLCSSGLRLIGPLLQRGRSRFAVLSPTKLNGIVSNHVPHHIPFELSISFTLQQDTAEAVGLAIALAGLFNDAIECFQYYSIGRDFKDSLATEQIKLHNAELRLSRWGKSIGISGDIRDSSSVRTPGLLPSFNVQNLRAGADKLEHIIALLKKANVKSAKYSAGQAGRPSGIEDNPSAVSGTATKLLTDMRHISIDRMTRQLRTKTKWALGGREQVQQLVSSITEQVKDLEDLYASPSSPRDVLADEEVNGISPQRETIALLSESARSREVQDTILETALRKKLDELAPSRNTFYAHYNGHNDSCVQSSQITGGCFIMGAKSAEISPPGQRP</sequence>
<gene>
    <name evidence="2" type="ORF">CB0940_03844</name>
    <name evidence="3" type="ORF">RHO25_005663</name>
</gene>
<dbReference type="EMBL" id="LKMD01000105">
    <property type="protein sequence ID" value="PIA93667.1"/>
    <property type="molecule type" value="Genomic_DNA"/>
</dbReference>
<dbReference type="EMBL" id="CP134187">
    <property type="protein sequence ID" value="WPB01043.1"/>
    <property type="molecule type" value="Genomic_DNA"/>
</dbReference>
<feature type="domain" description="Prion-inhibition and propagation HeLo" evidence="1">
    <location>
        <begin position="62"/>
        <end position="254"/>
    </location>
</feature>
<dbReference type="Gene3D" id="1.20.120.1020">
    <property type="entry name" value="Prion-inhibition and propagation, HeLo domain"/>
    <property type="match status" value="1"/>
</dbReference>
<proteinExistence type="predicted"/>
<dbReference type="AlphaFoldDB" id="A0A2G5HM96"/>
<evidence type="ECO:0000259" key="1">
    <source>
        <dbReference type="Pfam" id="PF14479"/>
    </source>
</evidence>
<evidence type="ECO:0000313" key="3">
    <source>
        <dbReference type="EMBL" id="WPB01043.1"/>
    </source>
</evidence>
<protein>
    <recommendedName>
        <fullName evidence="1">Prion-inhibition and propagation HeLo domain-containing protein</fullName>
    </recommendedName>
</protein>
<dbReference type="Proteomes" id="UP000230605">
    <property type="component" value="Chromosome 4"/>
</dbReference>
<evidence type="ECO:0000313" key="5">
    <source>
        <dbReference type="Proteomes" id="UP001302367"/>
    </source>
</evidence>
<accession>A0A2G5HM96</accession>
<organism evidence="2 4">
    <name type="scientific">Cercospora beticola</name>
    <name type="common">Sugarbeet leaf spot fungus</name>
    <dbReference type="NCBI Taxonomy" id="122368"/>
    <lineage>
        <taxon>Eukaryota</taxon>
        <taxon>Fungi</taxon>
        <taxon>Dikarya</taxon>
        <taxon>Ascomycota</taxon>
        <taxon>Pezizomycotina</taxon>
        <taxon>Dothideomycetes</taxon>
        <taxon>Dothideomycetidae</taxon>
        <taxon>Mycosphaerellales</taxon>
        <taxon>Mycosphaerellaceae</taxon>
        <taxon>Cercospora</taxon>
    </lineage>
</organism>
<keyword evidence="5" id="KW-1185">Reference proteome</keyword>
<dbReference type="InterPro" id="IPR038305">
    <property type="entry name" value="HeLo_sf"/>
</dbReference>